<dbReference type="NCBIfam" id="NF002969">
    <property type="entry name" value="PRK03643.1"/>
    <property type="match status" value="1"/>
</dbReference>
<gene>
    <name evidence="6" type="ORF">BBD41_24905</name>
</gene>
<dbReference type="SUPFAM" id="SSF48179">
    <property type="entry name" value="6-phosphogluconate dehydrogenase C-terminal domain-like"/>
    <property type="match status" value="1"/>
</dbReference>
<evidence type="ECO:0000313" key="6">
    <source>
        <dbReference type="EMBL" id="ANY75551.1"/>
    </source>
</evidence>
<keyword evidence="1" id="KW-0560">Oxidoreductase</keyword>
<dbReference type="AlphaFoldDB" id="A0A1B2E6G6"/>
<organism evidence="6">
    <name type="scientific">Paenibacillus ihbetae</name>
    <dbReference type="NCBI Taxonomy" id="1870820"/>
    <lineage>
        <taxon>Bacteria</taxon>
        <taxon>Bacillati</taxon>
        <taxon>Bacillota</taxon>
        <taxon>Bacilli</taxon>
        <taxon>Bacillales</taxon>
        <taxon>Paenibacillaceae</taxon>
        <taxon>Paenibacillus</taxon>
    </lineage>
</organism>
<name>A0A1B2E6G6_9BACL</name>
<dbReference type="PANTHER" id="PTHR30524:SF0">
    <property type="entry name" value="ALTRONATE OXIDOREDUCTASE-RELATED"/>
    <property type="match status" value="1"/>
</dbReference>
<evidence type="ECO:0000259" key="5">
    <source>
        <dbReference type="Pfam" id="PF08125"/>
    </source>
</evidence>
<dbReference type="GO" id="GO:0005829">
    <property type="term" value="C:cytosol"/>
    <property type="evidence" value="ECO:0007669"/>
    <property type="project" value="TreeGrafter"/>
</dbReference>
<reference evidence="6" key="1">
    <citation type="submission" date="2016-08" db="EMBL/GenBank/DDBJ databases">
        <title>Complete Genome Seqeunce of Paenibacillus sp. nov. IHBB 9852 from high altitute lake of Indian trans-Himalayas.</title>
        <authorList>
            <person name="Kiran S."/>
            <person name="Swarnkar M.K."/>
            <person name="Rana A."/>
            <person name="Tewari R."/>
            <person name="Gulati A."/>
        </authorList>
    </citation>
    <scope>NUCLEOTIDE SEQUENCE [LARGE SCALE GENOMIC DNA]</scope>
    <source>
        <strain evidence="6">IHBB 9852</strain>
    </source>
</reference>
<dbReference type="Pfam" id="PF08125">
    <property type="entry name" value="Mannitol_dh_C"/>
    <property type="match status" value="1"/>
</dbReference>
<evidence type="ECO:0000256" key="3">
    <source>
        <dbReference type="ARBA" id="ARBA00048615"/>
    </source>
</evidence>
<evidence type="ECO:0000256" key="2">
    <source>
        <dbReference type="ARBA" id="ARBA00023027"/>
    </source>
</evidence>
<dbReference type="InterPro" id="IPR008927">
    <property type="entry name" value="6-PGluconate_DH-like_C_sf"/>
</dbReference>
<dbReference type="Gene3D" id="1.10.1040.10">
    <property type="entry name" value="N-(1-d-carboxylethyl)-l-norvaline Dehydrogenase, domain 2"/>
    <property type="match status" value="1"/>
</dbReference>
<dbReference type="PANTHER" id="PTHR30524">
    <property type="entry name" value="MANNITOL-1-PHOSPHATE 5-DEHYDROGENASE"/>
    <property type="match status" value="1"/>
</dbReference>
<dbReference type="SUPFAM" id="SSF51735">
    <property type="entry name" value="NAD(P)-binding Rossmann-fold domains"/>
    <property type="match status" value="1"/>
</dbReference>
<dbReference type="InterPro" id="IPR013131">
    <property type="entry name" value="Mannitol_DH_N"/>
</dbReference>
<dbReference type="Gene3D" id="3.40.50.720">
    <property type="entry name" value="NAD(P)-binding Rossmann-like Domain"/>
    <property type="match status" value="1"/>
</dbReference>
<comment type="catalytic activity">
    <reaction evidence="3">
        <text>D-mannitol 1-phosphate + NAD(+) = beta-D-fructose 6-phosphate + NADH + H(+)</text>
        <dbReference type="Rhea" id="RHEA:19661"/>
        <dbReference type="ChEBI" id="CHEBI:15378"/>
        <dbReference type="ChEBI" id="CHEBI:57540"/>
        <dbReference type="ChEBI" id="CHEBI:57634"/>
        <dbReference type="ChEBI" id="CHEBI:57945"/>
        <dbReference type="ChEBI" id="CHEBI:61381"/>
        <dbReference type="EC" id="1.1.1.17"/>
    </reaction>
</comment>
<keyword evidence="2" id="KW-0520">NAD</keyword>
<dbReference type="Pfam" id="PF01232">
    <property type="entry name" value="Mannitol_dh"/>
    <property type="match status" value="1"/>
</dbReference>
<sequence>MDTMREDTLPLLNRHTLERQEAGKLMPGADASSYPVRALQIGEGNFLRGFIDWMLFECNRQGLFRGSVAVSQPRPGGKRKLDQLREQDGIYGLLTKGIQNGHEIEERQLISIFSRFIDPYSEWETFLSMAENPELDLIVSNTTEAGIRYEEIPWNPAEPPATYPGKLTLLLNRRFEHFQGDADKGLMIVPCELLERNGDALKAIVLRHADDWGLSDAFRKWVEECNRFLNSLVDRIVTGYPDNAPEYFREWGFEDRLLNTAEPYYFWAIEGDPSLDERLPLKAAGLQVEWVPDLTPYQIRKVRILNGTHTLMALIGLLHGLAEVREAAEHPVWGTRIREAMLNEIVPLVPLPSESARRYADAVWERFLNPFIRHKLGDIAMNSVSKFKVRLLPGLKSYADQYGKLPDVITLTLSSLIRLYQPYRMEDQWHGTRLDGKPVPLRDDPDALAFLHDVWQKELRGEWSRLERVNAILGSELLWGEKLNDFPGLVESVHRNLQEMERKQS</sequence>
<dbReference type="GO" id="GO:0008926">
    <property type="term" value="F:mannitol-1-phosphate 5-dehydrogenase activity"/>
    <property type="evidence" value="ECO:0007669"/>
    <property type="project" value="UniProtKB-EC"/>
</dbReference>
<dbReference type="InterPro" id="IPR013328">
    <property type="entry name" value="6PGD_dom2"/>
</dbReference>
<accession>A0A1B2E6G6</accession>
<dbReference type="RefSeq" id="WP_099479297.1">
    <property type="nucleotide sequence ID" value="NZ_CP016809.1"/>
</dbReference>
<dbReference type="InterPro" id="IPR036291">
    <property type="entry name" value="NAD(P)-bd_dom_sf"/>
</dbReference>
<dbReference type="KEGG" id="pib:BBD41_24905"/>
<proteinExistence type="predicted"/>
<dbReference type="EMBL" id="CP016809">
    <property type="protein sequence ID" value="ANY75551.1"/>
    <property type="molecule type" value="Genomic_DNA"/>
</dbReference>
<feature type="domain" description="Mannitol dehydrogenase N-terminal" evidence="4">
    <location>
        <begin position="37"/>
        <end position="282"/>
    </location>
</feature>
<evidence type="ECO:0000256" key="1">
    <source>
        <dbReference type="ARBA" id="ARBA00023002"/>
    </source>
</evidence>
<dbReference type="InterPro" id="IPR013118">
    <property type="entry name" value="Mannitol_DH_C"/>
</dbReference>
<protein>
    <submittedName>
        <fullName evidence="6">Altronate oxidoreductase</fullName>
    </submittedName>
</protein>
<evidence type="ECO:0000259" key="4">
    <source>
        <dbReference type="Pfam" id="PF01232"/>
    </source>
</evidence>
<dbReference type="GO" id="GO:0019592">
    <property type="term" value="P:mannitol catabolic process"/>
    <property type="evidence" value="ECO:0007669"/>
    <property type="project" value="TreeGrafter"/>
</dbReference>
<feature type="domain" description="Mannitol dehydrogenase C-terminal" evidence="5">
    <location>
        <begin position="293"/>
        <end position="500"/>
    </location>
</feature>